<dbReference type="RefSeq" id="XP_033656778.1">
    <property type="nucleotide sequence ID" value="XM_033802575.1"/>
</dbReference>
<dbReference type="PROSITE" id="PS50829">
    <property type="entry name" value="GYF"/>
    <property type="match status" value="1"/>
</dbReference>
<feature type="compositionally biased region" description="Polar residues" evidence="1">
    <location>
        <begin position="30"/>
        <end position="62"/>
    </location>
</feature>
<feature type="compositionally biased region" description="Pro residues" evidence="1">
    <location>
        <begin position="1173"/>
        <end position="1186"/>
    </location>
</feature>
<feature type="compositionally biased region" description="Polar residues" evidence="1">
    <location>
        <begin position="349"/>
        <end position="368"/>
    </location>
</feature>
<feature type="domain" description="GYF" evidence="2">
    <location>
        <begin position="764"/>
        <end position="819"/>
    </location>
</feature>
<feature type="compositionally biased region" description="Low complexity" evidence="1">
    <location>
        <begin position="1129"/>
        <end position="1138"/>
    </location>
</feature>
<organism evidence="3 4">
    <name type="scientific">Westerdykella ornata</name>
    <dbReference type="NCBI Taxonomy" id="318751"/>
    <lineage>
        <taxon>Eukaryota</taxon>
        <taxon>Fungi</taxon>
        <taxon>Dikarya</taxon>
        <taxon>Ascomycota</taxon>
        <taxon>Pezizomycotina</taxon>
        <taxon>Dothideomycetes</taxon>
        <taxon>Pleosporomycetidae</taxon>
        <taxon>Pleosporales</taxon>
        <taxon>Sporormiaceae</taxon>
        <taxon>Westerdykella</taxon>
    </lineage>
</organism>
<feature type="compositionally biased region" description="Low complexity" evidence="1">
    <location>
        <begin position="1299"/>
        <end position="1321"/>
    </location>
</feature>
<feature type="region of interest" description="Disordered" evidence="1">
    <location>
        <begin position="1085"/>
        <end position="1343"/>
    </location>
</feature>
<feature type="compositionally biased region" description="Acidic residues" evidence="1">
    <location>
        <begin position="486"/>
        <end position="495"/>
    </location>
</feature>
<dbReference type="SUPFAM" id="SSF55277">
    <property type="entry name" value="GYF domain"/>
    <property type="match status" value="1"/>
</dbReference>
<dbReference type="InterPro" id="IPR003169">
    <property type="entry name" value="GYF"/>
</dbReference>
<keyword evidence="4" id="KW-1185">Reference proteome</keyword>
<name>A0A6A6JW10_WESOR</name>
<dbReference type="Pfam" id="PF02213">
    <property type="entry name" value="GYF"/>
    <property type="match status" value="1"/>
</dbReference>
<feature type="compositionally biased region" description="Polar residues" evidence="1">
    <location>
        <begin position="168"/>
        <end position="184"/>
    </location>
</feature>
<evidence type="ECO:0000313" key="3">
    <source>
        <dbReference type="EMBL" id="KAF2279239.1"/>
    </source>
</evidence>
<accession>A0A6A6JW10</accession>
<dbReference type="InterPro" id="IPR035445">
    <property type="entry name" value="GYF-like_dom_sf"/>
</dbReference>
<feature type="region of interest" description="Disordered" evidence="1">
    <location>
        <begin position="1046"/>
        <end position="1071"/>
    </location>
</feature>
<evidence type="ECO:0000259" key="2">
    <source>
        <dbReference type="PROSITE" id="PS50829"/>
    </source>
</evidence>
<dbReference type="PANTHER" id="PTHR14445">
    <property type="entry name" value="GRB10 INTERACTING GYF PROTEIN"/>
    <property type="match status" value="1"/>
</dbReference>
<dbReference type="PANTHER" id="PTHR14445:SF36">
    <property type="entry name" value="FI03272P-RELATED"/>
    <property type="match status" value="1"/>
</dbReference>
<dbReference type="GO" id="GO:0005829">
    <property type="term" value="C:cytosol"/>
    <property type="evidence" value="ECO:0007669"/>
    <property type="project" value="TreeGrafter"/>
</dbReference>
<feature type="region of interest" description="Disordered" evidence="1">
    <location>
        <begin position="632"/>
        <end position="689"/>
    </location>
</feature>
<feature type="compositionally biased region" description="Low complexity" evidence="1">
    <location>
        <begin position="1"/>
        <end position="15"/>
    </location>
</feature>
<feature type="compositionally biased region" description="Polar residues" evidence="1">
    <location>
        <begin position="468"/>
        <end position="483"/>
    </location>
</feature>
<feature type="compositionally biased region" description="Polar residues" evidence="1">
    <location>
        <begin position="194"/>
        <end position="216"/>
    </location>
</feature>
<dbReference type="Gene3D" id="3.30.1490.40">
    <property type="match status" value="1"/>
</dbReference>
<feature type="compositionally biased region" description="Low complexity" evidence="1">
    <location>
        <begin position="1332"/>
        <end position="1343"/>
    </location>
</feature>
<feature type="compositionally biased region" description="Basic and acidic residues" evidence="1">
    <location>
        <begin position="273"/>
        <end position="282"/>
    </location>
</feature>
<feature type="compositionally biased region" description="Polar residues" evidence="1">
    <location>
        <begin position="1419"/>
        <end position="1430"/>
    </location>
</feature>
<dbReference type="EMBL" id="ML986486">
    <property type="protein sequence ID" value="KAF2279239.1"/>
    <property type="molecule type" value="Genomic_DNA"/>
</dbReference>
<evidence type="ECO:0000256" key="1">
    <source>
        <dbReference type="SAM" id="MobiDB-lite"/>
    </source>
</evidence>
<protein>
    <recommendedName>
        <fullName evidence="2">GYF domain-containing protein</fullName>
    </recommendedName>
</protein>
<sequence>MTPTFASAAAGNNASTSRPETSGDWARRTNGATQTFRRSSHATTPSGSTTQAHSRDVSGTTPNPGPYVPPFAQTGRNGAPAYARDELLECCRHGLDNGEIQGKEALPDLCIGSWVKESNGSVGPVWGRRDDQNSQSQGGLEHCWNKDGSSFPLSLNPMTDEEKEVFASSVNSPIKPLAQSTNKDGTPKEGLSLRKTSMSQGGTTPYGVSSPTTNRPSNRRRDPTDGYPFPSGSLASPVASRFSREESNTVAPPPALVRRRTDFNRDAAASGASEERDKDKGVSESAQVNPGLKRTSTAPLGVNNTAWPPTSSAAAFSPMGAFGSFAAPPSDKKPSYGGVQGKSRFTGLMSKSSAEQLNQASKSKTSLDNLGKAADEPTSKAPTSNPSTANANSVPDEDPQTGGASLGGNQGTSPPRHQGLGEFATPHKRNPLEGNGFSAFGLQDPNSTTRDFFQSREPFHGTPHQRGGQDSPTDTNPYRSPNQDRTDDEDGETDPEDNHMHYPGMGSFSLANAEGGALNQGFGFASLGRASQPFEAAASDRSQTSSVGPSRAFPVILPGLGSSSVWPSGQQPSVATPVRDRGLGGGFEGFGEAQSPSLAGLGSNSLLGMGGNFGSISRPSRLESLFQTSLQEQARTNENRSIGDEGLQGDRQQNMPGSFGRGAFASQATAGGIPARDTASPLRRNLIDPFGGGIEKRDVADSVGAGFGQHPSSGPPQSSVFNAAQNNPVLGRTASAASSQPPSASSPAGQAPNPQERQMVMPDRMRWFYRDPNGVEQGPFTGLEMHDWYRAGFFSPELLVKKQEDAEFAPLAQLIRKIGNSREPFLVPQIGIPHGPSSTLPGNAWAGSGLGEGAATAQPPFANNFPTFGTTLTADQQNALERRKQEEQILIAHQKEHLVAQQQALAAKQMAAIGHQILPHPLQHHSSAHSLHSQPSLGSITSPVGHQPPPTQVPGLAGPAPVPGGLFDFPFRPQPAAGLGPIGPGVEMLGGMREDDASTMMGRLNLGRTGQQPFGTAPLPLRQPQTGPNTHDNQIVDMLHDRARLQREQQQHDQLHSTAHHEQQAAQAAAERLKQFHDLRVQTNIEQNTSVPPPEGVIGKPPAASPPEQQEQHGEHTLRASPSGPIQPPSQAVQPPVSKLESLSLTEQVQKAASAKQVPSAQMPWAKVEPAIHPFPPPPSQSPLPAPAAQRKPIVADSLAGESRSRSETPAAETPSASIAPWAKEPTEAPKGPSLREIQEAEARKAAEREAIAAAARREAMEKEMAARVHSPAAQPGLPSSSTWASGASPNTPVGGQSAWAKPAAGKAPQGPVAKKTLQQIQKEEEQRKQRAAAAAAANAAANTANYGAASTVLSAGKRYADLASKQTPTPQNGGGGTWTTVGASGKVKTPAISAVPSPAVRTPSAGVPSTMARKPSAARTSTLGGQLSKDNALEEFRKWAVAELRPELNKGIDPEEMVKTLLTFPGDLELITEAVHSASRTLDSRHFASEFLRRHRLAEKGVIDTTGSTNASDAKSSGDGWNEVAKKGGQPQAAQSGLDSGNFKVVAAKKKTAKR</sequence>
<evidence type="ECO:0000313" key="4">
    <source>
        <dbReference type="Proteomes" id="UP000800097"/>
    </source>
</evidence>
<feature type="compositionally biased region" description="Polar residues" evidence="1">
    <location>
        <begin position="1023"/>
        <end position="1033"/>
    </location>
</feature>
<feature type="region of interest" description="Disordered" evidence="1">
    <location>
        <begin position="1504"/>
        <end position="1556"/>
    </location>
</feature>
<gene>
    <name evidence="3" type="ORF">EI97DRAFT_498755</name>
</gene>
<feature type="compositionally biased region" description="Polar residues" evidence="1">
    <location>
        <begin position="284"/>
        <end position="314"/>
    </location>
</feature>
<feature type="compositionally biased region" description="Polar residues" evidence="1">
    <location>
        <begin position="1141"/>
        <end position="1151"/>
    </location>
</feature>
<dbReference type="InterPro" id="IPR051640">
    <property type="entry name" value="GRB10-interact_GYF"/>
</dbReference>
<dbReference type="GeneID" id="54555750"/>
<feature type="compositionally biased region" description="Polar residues" evidence="1">
    <location>
        <begin position="1278"/>
        <end position="1295"/>
    </location>
</feature>
<feature type="region of interest" description="Disordered" evidence="1">
    <location>
        <begin position="1004"/>
        <end position="1033"/>
    </location>
</feature>
<feature type="compositionally biased region" description="Polar residues" evidence="1">
    <location>
        <begin position="380"/>
        <end position="393"/>
    </location>
</feature>
<feature type="region of interest" description="Disordered" evidence="1">
    <location>
        <begin position="163"/>
        <end position="507"/>
    </location>
</feature>
<feature type="region of interest" description="Disordered" evidence="1">
    <location>
        <begin position="1"/>
        <end position="78"/>
    </location>
</feature>
<feature type="region of interest" description="Disordered" evidence="1">
    <location>
        <begin position="1364"/>
        <end position="1430"/>
    </location>
</feature>
<dbReference type="Proteomes" id="UP000800097">
    <property type="component" value="Unassembled WGS sequence"/>
</dbReference>
<feature type="compositionally biased region" description="Low complexity" evidence="1">
    <location>
        <begin position="734"/>
        <end position="755"/>
    </location>
</feature>
<feature type="compositionally biased region" description="Basic and acidic residues" evidence="1">
    <location>
        <begin position="1046"/>
        <end position="1063"/>
    </location>
</feature>
<proteinExistence type="predicted"/>
<reference evidence="3" key="1">
    <citation type="journal article" date="2020" name="Stud. Mycol.">
        <title>101 Dothideomycetes genomes: a test case for predicting lifestyles and emergence of pathogens.</title>
        <authorList>
            <person name="Haridas S."/>
            <person name="Albert R."/>
            <person name="Binder M."/>
            <person name="Bloem J."/>
            <person name="Labutti K."/>
            <person name="Salamov A."/>
            <person name="Andreopoulos B."/>
            <person name="Baker S."/>
            <person name="Barry K."/>
            <person name="Bills G."/>
            <person name="Bluhm B."/>
            <person name="Cannon C."/>
            <person name="Castanera R."/>
            <person name="Culley D."/>
            <person name="Daum C."/>
            <person name="Ezra D."/>
            <person name="Gonzalez J."/>
            <person name="Henrissat B."/>
            <person name="Kuo A."/>
            <person name="Liang C."/>
            <person name="Lipzen A."/>
            <person name="Lutzoni F."/>
            <person name="Magnuson J."/>
            <person name="Mondo S."/>
            <person name="Nolan M."/>
            <person name="Ohm R."/>
            <person name="Pangilinan J."/>
            <person name="Park H.-J."/>
            <person name="Ramirez L."/>
            <person name="Alfaro M."/>
            <person name="Sun H."/>
            <person name="Tritt A."/>
            <person name="Yoshinaga Y."/>
            <person name="Zwiers L.-H."/>
            <person name="Turgeon B."/>
            <person name="Goodwin S."/>
            <person name="Spatafora J."/>
            <person name="Crous P."/>
            <person name="Grigoriev I."/>
        </authorList>
    </citation>
    <scope>NUCLEOTIDE SEQUENCE</scope>
    <source>
        <strain evidence="3">CBS 379.55</strain>
    </source>
</reference>
<feature type="compositionally biased region" description="Basic and acidic residues" evidence="1">
    <location>
        <begin position="1237"/>
        <end position="1267"/>
    </location>
</feature>
<feature type="compositionally biased region" description="Low complexity" evidence="1">
    <location>
        <begin position="708"/>
        <end position="719"/>
    </location>
</feature>
<feature type="region of interest" description="Disordered" evidence="1">
    <location>
        <begin position="702"/>
        <end position="755"/>
    </location>
</feature>
<feature type="compositionally biased region" description="Polar residues" evidence="1">
    <location>
        <begin position="1506"/>
        <end position="1516"/>
    </location>
</feature>
<dbReference type="OrthoDB" id="48509at2759"/>
<dbReference type="SMART" id="SM00444">
    <property type="entry name" value="GYF"/>
    <property type="match status" value="1"/>
</dbReference>